<dbReference type="InterPro" id="IPR039420">
    <property type="entry name" value="WalR-like"/>
</dbReference>
<keyword evidence="1 6" id="KW-0597">Phosphoprotein</keyword>
<evidence type="ECO:0000256" key="4">
    <source>
        <dbReference type="ARBA" id="ARBA00023125"/>
    </source>
</evidence>
<dbReference type="Proteomes" id="UP000809273">
    <property type="component" value="Unassembled WGS sequence"/>
</dbReference>
<gene>
    <name evidence="10" type="ORF">JW984_07525</name>
</gene>
<dbReference type="FunFam" id="3.40.50.2300:FF:000002">
    <property type="entry name" value="DNA-binding response regulator PhoP"/>
    <property type="match status" value="1"/>
</dbReference>
<dbReference type="CDD" id="cd19935">
    <property type="entry name" value="REC_OmpR_CusR-like"/>
    <property type="match status" value="1"/>
</dbReference>
<dbReference type="PANTHER" id="PTHR48111:SF22">
    <property type="entry name" value="REGULATOR OF RPOS"/>
    <property type="match status" value="1"/>
</dbReference>
<evidence type="ECO:0000256" key="7">
    <source>
        <dbReference type="PROSITE-ProRule" id="PRU01091"/>
    </source>
</evidence>
<accession>A0A9D8KF90</accession>
<dbReference type="AlphaFoldDB" id="A0A9D8KF90"/>
<comment type="caution">
    <text evidence="10">The sequence shown here is derived from an EMBL/GenBank/DDBJ whole genome shotgun (WGS) entry which is preliminary data.</text>
</comment>
<keyword evidence="5" id="KW-0804">Transcription</keyword>
<feature type="modified residue" description="4-aspartylphosphate" evidence="6">
    <location>
        <position position="51"/>
    </location>
</feature>
<dbReference type="Gene3D" id="1.10.10.10">
    <property type="entry name" value="Winged helix-like DNA-binding domain superfamily/Winged helix DNA-binding domain"/>
    <property type="match status" value="1"/>
</dbReference>
<dbReference type="GO" id="GO:0000976">
    <property type="term" value="F:transcription cis-regulatory region binding"/>
    <property type="evidence" value="ECO:0007669"/>
    <property type="project" value="TreeGrafter"/>
</dbReference>
<dbReference type="GO" id="GO:0005829">
    <property type="term" value="C:cytosol"/>
    <property type="evidence" value="ECO:0007669"/>
    <property type="project" value="TreeGrafter"/>
</dbReference>
<dbReference type="PROSITE" id="PS51755">
    <property type="entry name" value="OMPR_PHOB"/>
    <property type="match status" value="1"/>
</dbReference>
<dbReference type="GO" id="GO:0032993">
    <property type="term" value="C:protein-DNA complex"/>
    <property type="evidence" value="ECO:0007669"/>
    <property type="project" value="TreeGrafter"/>
</dbReference>
<feature type="domain" description="OmpR/PhoB-type" evidence="9">
    <location>
        <begin position="124"/>
        <end position="222"/>
    </location>
</feature>
<evidence type="ECO:0000256" key="6">
    <source>
        <dbReference type="PROSITE-ProRule" id="PRU00169"/>
    </source>
</evidence>
<sequence length="222" mass="25340">MRILIVEDEAKVASFIKRGLEEEHYAVDVAEDGKEAVALVDSYDYDLAILDIMLPEMDGLSVLSHIRSVGKAMPVVLLTAKDLVEDKVKGLDMGADDYITKPFAFEELLARIRVLLRRGKPEESLKLSIADLVLDPVTHKVTRDNKEINLTAKEYGLLEYLLRNQRRVLTRTMISEHVWDIKHDTFTNVIDVYINYLRNKIDKGFSKKLLHTIRGVGYKLEA</sequence>
<feature type="DNA-binding region" description="OmpR/PhoB-type" evidence="7">
    <location>
        <begin position="124"/>
        <end position="222"/>
    </location>
</feature>
<dbReference type="CDD" id="cd00383">
    <property type="entry name" value="trans_reg_C"/>
    <property type="match status" value="1"/>
</dbReference>
<keyword evidence="4 7" id="KW-0238">DNA-binding</keyword>
<proteinExistence type="predicted"/>
<evidence type="ECO:0000256" key="5">
    <source>
        <dbReference type="ARBA" id="ARBA00023163"/>
    </source>
</evidence>
<keyword evidence="2" id="KW-0902">Two-component regulatory system</keyword>
<dbReference type="InterPro" id="IPR036388">
    <property type="entry name" value="WH-like_DNA-bd_sf"/>
</dbReference>
<reference evidence="10" key="1">
    <citation type="journal article" date="2021" name="Environ. Microbiol.">
        <title>Genomic characterization of three novel Desulfobacterota classes expand the metabolic and phylogenetic diversity of the phylum.</title>
        <authorList>
            <person name="Murphy C.L."/>
            <person name="Biggerstaff J."/>
            <person name="Eichhorn A."/>
            <person name="Ewing E."/>
            <person name="Shahan R."/>
            <person name="Soriano D."/>
            <person name="Stewart S."/>
            <person name="VanMol K."/>
            <person name="Walker R."/>
            <person name="Walters P."/>
            <person name="Elshahed M.S."/>
            <person name="Youssef N.H."/>
        </authorList>
    </citation>
    <scope>NUCLEOTIDE SEQUENCE</scope>
    <source>
        <strain evidence="10">Zod_Metabat.24</strain>
    </source>
</reference>
<dbReference type="Pfam" id="PF00072">
    <property type="entry name" value="Response_reg"/>
    <property type="match status" value="1"/>
</dbReference>
<dbReference type="SMART" id="SM00448">
    <property type="entry name" value="REC"/>
    <property type="match status" value="1"/>
</dbReference>
<dbReference type="InterPro" id="IPR001867">
    <property type="entry name" value="OmpR/PhoB-type_DNA-bd"/>
</dbReference>
<dbReference type="PANTHER" id="PTHR48111">
    <property type="entry name" value="REGULATOR OF RPOS"/>
    <property type="match status" value="1"/>
</dbReference>
<evidence type="ECO:0000259" key="8">
    <source>
        <dbReference type="PROSITE" id="PS50110"/>
    </source>
</evidence>
<dbReference type="GO" id="GO:0006355">
    <property type="term" value="P:regulation of DNA-templated transcription"/>
    <property type="evidence" value="ECO:0007669"/>
    <property type="project" value="InterPro"/>
</dbReference>
<dbReference type="SMART" id="SM00862">
    <property type="entry name" value="Trans_reg_C"/>
    <property type="match status" value="1"/>
</dbReference>
<protein>
    <submittedName>
        <fullName evidence="10">Response regulator transcription factor</fullName>
    </submittedName>
</protein>
<evidence type="ECO:0000259" key="9">
    <source>
        <dbReference type="PROSITE" id="PS51755"/>
    </source>
</evidence>
<dbReference type="InterPro" id="IPR001789">
    <property type="entry name" value="Sig_transdc_resp-reg_receiver"/>
</dbReference>
<dbReference type="FunFam" id="1.10.10.10:FF:000005">
    <property type="entry name" value="Two-component system response regulator"/>
    <property type="match status" value="1"/>
</dbReference>
<evidence type="ECO:0000256" key="1">
    <source>
        <dbReference type="ARBA" id="ARBA00022553"/>
    </source>
</evidence>
<dbReference type="SUPFAM" id="SSF52172">
    <property type="entry name" value="CheY-like"/>
    <property type="match status" value="1"/>
</dbReference>
<dbReference type="Pfam" id="PF00486">
    <property type="entry name" value="Trans_reg_C"/>
    <property type="match status" value="1"/>
</dbReference>
<evidence type="ECO:0000256" key="3">
    <source>
        <dbReference type="ARBA" id="ARBA00023015"/>
    </source>
</evidence>
<dbReference type="GO" id="GO:0000156">
    <property type="term" value="F:phosphorelay response regulator activity"/>
    <property type="evidence" value="ECO:0007669"/>
    <property type="project" value="TreeGrafter"/>
</dbReference>
<dbReference type="EMBL" id="JAFGIX010000035">
    <property type="protein sequence ID" value="MBN1573027.1"/>
    <property type="molecule type" value="Genomic_DNA"/>
</dbReference>
<name>A0A9D8KF90_9DELT</name>
<keyword evidence="3" id="KW-0805">Transcription regulation</keyword>
<reference evidence="10" key="2">
    <citation type="submission" date="2021-01" db="EMBL/GenBank/DDBJ databases">
        <authorList>
            <person name="Hahn C.R."/>
            <person name="Youssef N.H."/>
            <person name="Elshahed M."/>
        </authorList>
    </citation>
    <scope>NUCLEOTIDE SEQUENCE</scope>
    <source>
        <strain evidence="10">Zod_Metabat.24</strain>
    </source>
</reference>
<dbReference type="Gene3D" id="3.40.50.2300">
    <property type="match status" value="1"/>
</dbReference>
<evidence type="ECO:0000313" key="11">
    <source>
        <dbReference type="Proteomes" id="UP000809273"/>
    </source>
</evidence>
<evidence type="ECO:0000313" key="10">
    <source>
        <dbReference type="EMBL" id="MBN1573027.1"/>
    </source>
</evidence>
<evidence type="ECO:0000256" key="2">
    <source>
        <dbReference type="ARBA" id="ARBA00023012"/>
    </source>
</evidence>
<feature type="domain" description="Response regulatory" evidence="8">
    <location>
        <begin position="2"/>
        <end position="116"/>
    </location>
</feature>
<dbReference type="Gene3D" id="6.10.250.690">
    <property type="match status" value="1"/>
</dbReference>
<dbReference type="InterPro" id="IPR011006">
    <property type="entry name" value="CheY-like_superfamily"/>
</dbReference>
<dbReference type="PROSITE" id="PS50110">
    <property type="entry name" value="RESPONSE_REGULATORY"/>
    <property type="match status" value="1"/>
</dbReference>
<organism evidence="10 11">
    <name type="scientific">Candidatus Zymogenus saltonus</name>
    <dbReference type="NCBI Taxonomy" id="2844893"/>
    <lineage>
        <taxon>Bacteria</taxon>
        <taxon>Deltaproteobacteria</taxon>
        <taxon>Candidatus Zymogenia</taxon>
        <taxon>Candidatus Zymogeniales</taxon>
        <taxon>Candidatus Zymogenaceae</taxon>
        <taxon>Candidatus Zymogenus</taxon>
    </lineage>
</organism>